<protein>
    <submittedName>
        <fullName evidence="1">Uncharacterized protein</fullName>
    </submittedName>
</protein>
<dbReference type="EMBL" id="JAPQKH010000007">
    <property type="protein sequence ID" value="KAJ5087234.1"/>
    <property type="molecule type" value="Genomic_DNA"/>
</dbReference>
<comment type="caution">
    <text evidence="1">The sequence shown here is derived from an EMBL/GenBank/DDBJ whole genome shotgun (WGS) entry which is preliminary data.</text>
</comment>
<accession>A0A9W9ESW1</accession>
<gene>
    <name evidence="1" type="ORF">N7456_010850</name>
</gene>
<dbReference type="Proteomes" id="UP001149165">
    <property type="component" value="Unassembled WGS sequence"/>
</dbReference>
<evidence type="ECO:0000313" key="1">
    <source>
        <dbReference type="EMBL" id="KAJ5087234.1"/>
    </source>
</evidence>
<reference evidence="1" key="1">
    <citation type="submission" date="2022-11" db="EMBL/GenBank/DDBJ databases">
        <authorList>
            <person name="Petersen C."/>
        </authorList>
    </citation>
    <scope>NUCLEOTIDE SEQUENCE</scope>
    <source>
        <strain evidence="1">IBT 30069</strain>
    </source>
</reference>
<keyword evidence="2" id="KW-1185">Reference proteome</keyword>
<name>A0A9W9ESW1_9EURO</name>
<reference evidence="1" key="2">
    <citation type="journal article" date="2023" name="IMA Fungus">
        <title>Comparative genomic study of the Penicillium genus elucidates a diverse pangenome and 15 lateral gene transfer events.</title>
        <authorList>
            <person name="Petersen C."/>
            <person name="Sorensen T."/>
            <person name="Nielsen M.R."/>
            <person name="Sondergaard T.E."/>
            <person name="Sorensen J.L."/>
            <person name="Fitzpatrick D.A."/>
            <person name="Frisvad J.C."/>
            <person name="Nielsen K.L."/>
        </authorList>
    </citation>
    <scope>NUCLEOTIDE SEQUENCE</scope>
    <source>
        <strain evidence="1">IBT 30069</strain>
    </source>
</reference>
<evidence type="ECO:0000313" key="2">
    <source>
        <dbReference type="Proteomes" id="UP001149165"/>
    </source>
</evidence>
<dbReference type="AlphaFoldDB" id="A0A9W9ESW1"/>
<sequence length="269" mass="30686">MACILNLNLRNRVSDLEKPSHPLHEPWFASLAILRGISLPRKTLWGNKYYGPIPSDQGYLGVDENSPDQAMYIFLNSRAVVNLSVLLWSPLSSGFITRFPEELKIAYTGNHTTYDQYLEFLHVHWAESQSSVGRITITPMLNNFKCISSHDGRGPMPVIKSSLTLHDAGMTSIYCIEWRSFEHRADVLSHPGWRKILKDSSGEERKVILQKWKKTEEVVSPEEDLLLFFISHGASDTNSQLVRAKLMNGKYFGWSDFQANQRPISCNIM</sequence>
<organism evidence="1 2">
    <name type="scientific">Penicillium angulare</name>
    <dbReference type="NCBI Taxonomy" id="116970"/>
    <lineage>
        <taxon>Eukaryota</taxon>
        <taxon>Fungi</taxon>
        <taxon>Dikarya</taxon>
        <taxon>Ascomycota</taxon>
        <taxon>Pezizomycotina</taxon>
        <taxon>Eurotiomycetes</taxon>
        <taxon>Eurotiomycetidae</taxon>
        <taxon>Eurotiales</taxon>
        <taxon>Aspergillaceae</taxon>
        <taxon>Penicillium</taxon>
    </lineage>
</organism>
<dbReference type="OrthoDB" id="4317346at2759"/>
<proteinExistence type="predicted"/>